<evidence type="ECO:0000259" key="1">
    <source>
        <dbReference type="Pfam" id="PF07238"/>
    </source>
</evidence>
<evidence type="ECO:0008006" key="5">
    <source>
        <dbReference type="Google" id="ProtNLM"/>
    </source>
</evidence>
<dbReference type="STRING" id="1314751.GCA_001591425_04113"/>
<dbReference type="Pfam" id="PF12945">
    <property type="entry name" value="PilZNR"/>
    <property type="match status" value="1"/>
</dbReference>
<reference evidence="3 4" key="1">
    <citation type="submission" date="2016-12" db="EMBL/GenBank/DDBJ databases">
        <title>The whole genome sequencing and assembly of Bacillus cohnii DSM 6307T strain.</title>
        <authorList>
            <person name="Lee Y.-J."/>
            <person name="Yi H."/>
            <person name="Bahn Y.-S."/>
            <person name="Kim J.F."/>
            <person name="Lee D.-W."/>
        </authorList>
    </citation>
    <scope>NUCLEOTIDE SEQUENCE [LARGE SCALE GENOMIC DNA]</scope>
    <source>
        <strain evidence="3 4">DSM 6307</strain>
    </source>
</reference>
<accession>A0A223KY83</accession>
<name>A0A223KY83_9BACI</name>
<dbReference type="Gene3D" id="2.40.10.220">
    <property type="entry name" value="predicted glycosyltransferase like domains"/>
    <property type="match status" value="1"/>
</dbReference>
<feature type="domain" description="PilZ" evidence="1">
    <location>
        <begin position="98"/>
        <end position="206"/>
    </location>
</feature>
<dbReference type="SUPFAM" id="SSF141371">
    <property type="entry name" value="PilZ domain-like"/>
    <property type="match status" value="1"/>
</dbReference>
<dbReference type="Proteomes" id="UP000215224">
    <property type="component" value="Chromosome"/>
</dbReference>
<organism evidence="3 4">
    <name type="scientific">Sutcliffiella cohnii</name>
    <dbReference type="NCBI Taxonomy" id="33932"/>
    <lineage>
        <taxon>Bacteria</taxon>
        <taxon>Bacillati</taxon>
        <taxon>Bacillota</taxon>
        <taxon>Bacilli</taxon>
        <taxon>Bacillales</taxon>
        <taxon>Bacillaceae</taxon>
        <taxon>Sutcliffiella</taxon>
    </lineage>
</organism>
<proteinExistence type="predicted"/>
<dbReference type="AlphaFoldDB" id="A0A223KY83"/>
<dbReference type="EMBL" id="CP018866">
    <property type="protein sequence ID" value="AST94353.1"/>
    <property type="molecule type" value="Genomic_DNA"/>
</dbReference>
<feature type="domain" description="Type III secretion system flagellar brake protein YcgR PilZN" evidence="2">
    <location>
        <begin position="5"/>
        <end position="89"/>
    </location>
</feature>
<dbReference type="Pfam" id="PF07238">
    <property type="entry name" value="PilZ"/>
    <property type="match status" value="1"/>
</dbReference>
<evidence type="ECO:0000259" key="2">
    <source>
        <dbReference type="Pfam" id="PF12945"/>
    </source>
</evidence>
<evidence type="ECO:0000313" key="3">
    <source>
        <dbReference type="EMBL" id="AST94353.1"/>
    </source>
</evidence>
<keyword evidence="4" id="KW-1185">Reference proteome</keyword>
<dbReference type="GO" id="GO:0035438">
    <property type="term" value="F:cyclic-di-GMP binding"/>
    <property type="evidence" value="ECO:0007669"/>
    <property type="project" value="InterPro"/>
</dbReference>
<dbReference type="KEGG" id="bcoh:BC6307_13730"/>
<dbReference type="InterPro" id="IPR009926">
    <property type="entry name" value="T3SS_YcgR_PilZN"/>
</dbReference>
<sequence length="217" mass="24903">MFKEGMVLTLTVKKDREIDEHRCKIQIVKAEELLVDYPIHMKTGITAFLLNGTKMEVSYVAEDGNVYEFPSTVVGRVKQNIPLIKITRPEVQIFKKIQRREYVRIENSVDVAIHPQQLAPFVATTHDISAGGCSINIPLGKKLLGDSNITIWFTFTMNSGEIIHLKIEGTVIRVFDGVDEKRKRASIQFLNMKESDRDIIIKYCFEQQINSKRKSLY</sequence>
<protein>
    <recommendedName>
        <fullName evidence="5">Pilus assembly protein PilZ</fullName>
    </recommendedName>
</protein>
<gene>
    <name evidence="3" type="ORF">BC6307_13730</name>
</gene>
<dbReference type="InterPro" id="IPR009875">
    <property type="entry name" value="PilZ_domain"/>
</dbReference>
<evidence type="ECO:0000313" key="4">
    <source>
        <dbReference type="Proteomes" id="UP000215224"/>
    </source>
</evidence>